<dbReference type="EMBL" id="WBKB01000005">
    <property type="protein sequence ID" value="KAB1642653.1"/>
    <property type="molecule type" value="Genomic_DNA"/>
</dbReference>
<evidence type="ECO:0000256" key="3">
    <source>
        <dbReference type="RuleBase" id="RU362132"/>
    </source>
</evidence>
<feature type="domain" description="Thiamine pyrophosphate enzyme central" evidence="4">
    <location>
        <begin position="184"/>
        <end position="296"/>
    </location>
</feature>
<gene>
    <name evidence="7" type="ORF">F8O05_09320</name>
</gene>
<reference evidence="7 8" key="1">
    <citation type="submission" date="2019-09" db="EMBL/GenBank/DDBJ databases">
        <title>Phylogeny of genus Pseudoclavibacter and closely related genus.</title>
        <authorList>
            <person name="Li Y."/>
        </authorList>
    </citation>
    <scope>NUCLEOTIDE SEQUENCE [LARGE SCALE GENOMIC DNA]</scope>
    <source>
        <strain evidence="7 8">KCTC 13959</strain>
    </source>
</reference>
<keyword evidence="2 3" id="KW-0786">Thiamine pyrophosphate</keyword>
<evidence type="ECO:0000256" key="1">
    <source>
        <dbReference type="ARBA" id="ARBA00007812"/>
    </source>
</evidence>
<dbReference type="CDD" id="cd00568">
    <property type="entry name" value="TPP_enzymes"/>
    <property type="match status" value="1"/>
</dbReference>
<dbReference type="GO" id="GO:0050660">
    <property type="term" value="F:flavin adenine dinucleotide binding"/>
    <property type="evidence" value="ECO:0007669"/>
    <property type="project" value="TreeGrafter"/>
</dbReference>
<dbReference type="PANTHER" id="PTHR18968:SF13">
    <property type="entry name" value="ACETOLACTATE SYNTHASE CATALYTIC SUBUNIT, MITOCHONDRIAL"/>
    <property type="match status" value="1"/>
</dbReference>
<dbReference type="Pfam" id="PF02776">
    <property type="entry name" value="TPP_enzyme_N"/>
    <property type="match status" value="1"/>
</dbReference>
<dbReference type="OrthoDB" id="3203527at2"/>
<feature type="domain" description="Thiamine pyrophosphate enzyme N-terminal TPP-binding" evidence="6">
    <location>
        <begin position="3"/>
        <end position="104"/>
    </location>
</feature>
<evidence type="ECO:0000259" key="5">
    <source>
        <dbReference type="Pfam" id="PF02775"/>
    </source>
</evidence>
<name>A0A7J5BA07_9MICO</name>
<dbReference type="SUPFAM" id="SSF52467">
    <property type="entry name" value="DHS-like NAD/FAD-binding domain"/>
    <property type="match status" value="1"/>
</dbReference>
<evidence type="ECO:0000259" key="4">
    <source>
        <dbReference type="Pfam" id="PF00205"/>
    </source>
</evidence>
<feature type="domain" description="Thiamine pyrophosphate enzyme TPP-binding" evidence="5">
    <location>
        <begin position="374"/>
        <end position="522"/>
    </location>
</feature>
<dbReference type="InterPro" id="IPR012001">
    <property type="entry name" value="Thiamin_PyroP_enz_TPP-bd_dom"/>
</dbReference>
<dbReference type="CDD" id="cd07035">
    <property type="entry name" value="TPP_PYR_POX_like"/>
    <property type="match status" value="1"/>
</dbReference>
<dbReference type="InterPro" id="IPR045229">
    <property type="entry name" value="TPP_enz"/>
</dbReference>
<dbReference type="AlphaFoldDB" id="A0A7J5BA07"/>
<dbReference type="Pfam" id="PF02775">
    <property type="entry name" value="TPP_enzyme_C"/>
    <property type="match status" value="1"/>
</dbReference>
<keyword evidence="8" id="KW-1185">Reference proteome</keyword>
<dbReference type="Proteomes" id="UP000433493">
    <property type="component" value="Unassembled WGS sequence"/>
</dbReference>
<dbReference type="Pfam" id="PF00205">
    <property type="entry name" value="TPP_enzyme_M"/>
    <property type="match status" value="1"/>
</dbReference>
<evidence type="ECO:0000313" key="8">
    <source>
        <dbReference type="Proteomes" id="UP000433493"/>
    </source>
</evidence>
<dbReference type="GO" id="GO:0003984">
    <property type="term" value="F:acetolactate synthase activity"/>
    <property type="evidence" value="ECO:0007669"/>
    <property type="project" value="TreeGrafter"/>
</dbReference>
<dbReference type="SUPFAM" id="SSF52518">
    <property type="entry name" value="Thiamin diphosphate-binding fold (THDP-binding)"/>
    <property type="match status" value="2"/>
</dbReference>
<dbReference type="InterPro" id="IPR029035">
    <property type="entry name" value="DHS-like_NAD/FAD-binding_dom"/>
</dbReference>
<dbReference type="GO" id="GO:0000287">
    <property type="term" value="F:magnesium ion binding"/>
    <property type="evidence" value="ECO:0007669"/>
    <property type="project" value="InterPro"/>
</dbReference>
<dbReference type="GO" id="GO:0009097">
    <property type="term" value="P:isoleucine biosynthetic process"/>
    <property type="evidence" value="ECO:0007669"/>
    <property type="project" value="TreeGrafter"/>
</dbReference>
<dbReference type="GO" id="GO:0005948">
    <property type="term" value="C:acetolactate synthase complex"/>
    <property type="evidence" value="ECO:0007669"/>
    <property type="project" value="TreeGrafter"/>
</dbReference>
<accession>A0A7J5BA07</accession>
<protein>
    <submittedName>
        <fullName evidence="7">Thiamine pyrophosphate-binding protein</fullName>
    </submittedName>
</protein>
<dbReference type="Gene3D" id="3.40.50.1220">
    <property type="entry name" value="TPP-binding domain"/>
    <property type="match status" value="1"/>
</dbReference>
<dbReference type="InterPro" id="IPR011766">
    <property type="entry name" value="TPP_enzyme_TPP-bd"/>
</dbReference>
<comment type="caution">
    <text evidence="7">The sequence shown here is derived from an EMBL/GenBank/DDBJ whole genome shotgun (WGS) entry which is preliminary data.</text>
</comment>
<evidence type="ECO:0000313" key="7">
    <source>
        <dbReference type="EMBL" id="KAB1642653.1"/>
    </source>
</evidence>
<dbReference type="GO" id="GO:0030976">
    <property type="term" value="F:thiamine pyrophosphate binding"/>
    <property type="evidence" value="ECO:0007669"/>
    <property type="project" value="InterPro"/>
</dbReference>
<evidence type="ECO:0000259" key="6">
    <source>
        <dbReference type="Pfam" id="PF02776"/>
    </source>
</evidence>
<sequence>MTTVAERIATTLDANAEEVFGLMGNGNAFLIDAMLRLTNLRYTAVRHEAATVASADAYHRATRKLAVATATYGAGFTNTLTALTDAAMSRTPLLLVVGDAPTSGPRPWDIDQVAVAQACGAPTVVVSQATPGRDTLAAIELALQSRGPVVLSIPYDLPTAITEESEGDFTAHVPLAPVADQQQVSEIAALLNGARKPVILAGRGAREAQAELRELADRLGAITVASAPARGMFTGRQLDAGVCGGFSSERTMGYLGQADVVLAVGASLNQFTMGFNRLFDANVKLIQVDLLEAPTNPAVTHFMQASAASTAEALLSEVTTRTDTWPQLNAEEVATSQFAREESAEFAEDGKLDPRALTSALNERLPEGRLIASDGGHFIGWANTHLSVPSPDSIVLVGTQFQSIGLGFSSAPGAALAANATDRMLVVATGDGGAVMAVADLDSTVRAADRVTIVVYNDAAYTAEVTQYGQLGLNEQPMRIEQLNFTKFAEGVGARGTVVNRLADLEEWAAWAASGEPGAWLLDCRISNSIVAPYQREIMENLKRAQQATVSA</sequence>
<dbReference type="InterPro" id="IPR029061">
    <property type="entry name" value="THDP-binding"/>
</dbReference>
<dbReference type="InterPro" id="IPR012000">
    <property type="entry name" value="Thiamin_PyroP_enz_cen_dom"/>
</dbReference>
<dbReference type="PANTHER" id="PTHR18968">
    <property type="entry name" value="THIAMINE PYROPHOSPHATE ENZYMES"/>
    <property type="match status" value="1"/>
</dbReference>
<comment type="similarity">
    <text evidence="1 3">Belongs to the TPP enzyme family.</text>
</comment>
<dbReference type="RefSeq" id="WP_158052455.1">
    <property type="nucleotide sequence ID" value="NZ_WBKB01000005.1"/>
</dbReference>
<organism evidence="7 8">
    <name type="scientific">Gulosibacter chungangensis</name>
    <dbReference type="NCBI Taxonomy" id="979746"/>
    <lineage>
        <taxon>Bacteria</taxon>
        <taxon>Bacillati</taxon>
        <taxon>Actinomycetota</taxon>
        <taxon>Actinomycetes</taxon>
        <taxon>Micrococcales</taxon>
        <taxon>Microbacteriaceae</taxon>
        <taxon>Gulosibacter</taxon>
    </lineage>
</organism>
<dbReference type="Gene3D" id="3.40.50.970">
    <property type="match status" value="2"/>
</dbReference>
<dbReference type="GO" id="GO:0009099">
    <property type="term" value="P:L-valine biosynthetic process"/>
    <property type="evidence" value="ECO:0007669"/>
    <property type="project" value="TreeGrafter"/>
</dbReference>
<proteinExistence type="inferred from homology"/>
<evidence type="ECO:0000256" key="2">
    <source>
        <dbReference type="ARBA" id="ARBA00023052"/>
    </source>
</evidence>